<dbReference type="Gene3D" id="1.10.10.10">
    <property type="entry name" value="Winged helix-like DNA-binding domain superfamily/Winged helix DNA-binding domain"/>
    <property type="match status" value="1"/>
</dbReference>
<dbReference type="Pfam" id="PF02338">
    <property type="entry name" value="OTU"/>
    <property type="match status" value="1"/>
</dbReference>
<sequence length="1279" mass="143880">MYTDIPVSRVFVMKELRIEAVLQSDDNKNRKQVESLSLLYVSILGDPNEDSVSEPTLSGPDHELVVDTTSPPEEIKERAVQLIKEIQDEDFKAEESVVSVELWDFAGQHLYYASHPVFLSSRALYILVCNLSKSLHDTAKPCVRQGSRNVELENPNGETNLENLLSWLSTVHSVSQMRRETCDDVEEEVPHLRPPVIIVGTHADKPFEDIATMKTEIQNAIAGKDYEGHVVRPIFSIDNTAKLLQSKIRNVFTAKDENIDDIQALQVKIMEVLRQEPYIGERIPISWLNFEKVIHALLSKPVYFLSITKLRTHAKEKCFINEEKEFTTMVNFYHDLRIIIKHRGTVILSAKWLIDLFGQLITIPDFTKMVPKFAKHWKEVEDSGVLSMELLDHVFSKFLLEGVARKDILDLMEQFGLIAKFSSSKTGEKYFVPSQLKASPDSLCSMAPSRLDPCPLFVYFVSGSVPHGLFTRLVSRSVRWCSEAGPTQPPTLYQNGAWFVIGKQTFHDFVLICKKQFIKFSIKQRNQLQQISVDGTSEVAVHVREFVEATLQTLSRDLYKGGLQYHIRVACPYCQREKCSRHDQIACSHEDCLHLLELRQGDPLICKKKPVEEVLRVTGRQKWFSQIESKVGSSKMRSLAEACTPSSSPDTAQARPERLVLKVTLLANEWGSSKGGLSTINRTLAIQLAKDANVEVTILVPEFECGEEDKRAAKSHNISIREAGRLPAFSDPLDWLSFPPDDLDIQVVIGHGAKLGRQAQIIRKSHCCKWVQVVHTAPEELAMHKNYPSAIAKGEGKNRAEVDLCQIADLVVAVGPKLKEAIACKLRSSHRDIFQFIPGSFAEFSDIEHAAQDGVNFRVLTFGRGDFEDFSLKGYDIAAQSIVELKDSTYSLVFVGASDGKQDEVAEILLQTGISKNQLIVRSFVKDKKRLRELFCEVDLAIMPSRTEGFGLTALEAMSAGLPILVSGNSEYGKALRALPMGESFVIDSDDPKEWAKAIAAIRQKSRTQRLEGIQRLRRGYDERFSWEGQCQALVDRMWKMVYGKKSNLPIGKTSDSDESFSGGSEISHESLGERKVSELIFRTLQQILREARIESSKTELSEALKRTALEKGFAISDNQGEGNCMFFALSEQLDHIKGIQISHDELRRTVVQHLRENPRLPDGTELFHFVDGYPSWDAYLTSMMADGTWGDHVILHGAANCFQTCINVISSLQHRHDVMICPEYDVAGSNRLVLGHVFELHYVSLIPHKAGPAPCLQSPVKTPPFEPVVVKILGKYAY</sequence>
<feature type="region of interest" description="Disordered" evidence="1">
    <location>
        <begin position="50"/>
        <end position="70"/>
    </location>
</feature>
<proteinExistence type="predicted"/>
<dbReference type="CDD" id="cd03801">
    <property type="entry name" value="GT4_PimA-like"/>
    <property type="match status" value="1"/>
</dbReference>
<dbReference type="EMBL" id="CALNXK010000064">
    <property type="protein sequence ID" value="CAH3140183.1"/>
    <property type="molecule type" value="Genomic_DNA"/>
</dbReference>
<dbReference type="PANTHER" id="PTHR47508">
    <property type="entry name" value="SAM DOMAIN-CONTAINING PROTEIN-RELATED"/>
    <property type="match status" value="1"/>
</dbReference>
<dbReference type="InterPro" id="IPR027417">
    <property type="entry name" value="P-loop_NTPase"/>
</dbReference>
<comment type="caution">
    <text evidence="3">The sequence shown here is derived from an EMBL/GenBank/DDBJ whole genome shotgun (WGS) entry which is preliminary data.</text>
</comment>
<keyword evidence="4" id="KW-1185">Reference proteome</keyword>
<dbReference type="InterPro" id="IPR003323">
    <property type="entry name" value="OTU_dom"/>
</dbReference>
<dbReference type="InterPro" id="IPR036388">
    <property type="entry name" value="WH-like_DNA-bd_sf"/>
</dbReference>
<dbReference type="SUPFAM" id="SSF53756">
    <property type="entry name" value="UDP-Glycosyltransferase/glycogen phosphorylase"/>
    <property type="match status" value="1"/>
</dbReference>
<evidence type="ECO:0000259" key="2">
    <source>
        <dbReference type="PROSITE" id="PS50802"/>
    </source>
</evidence>
<dbReference type="Gene3D" id="3.30.70.1390">
    <property type="entry name" value="ROC domain from the Parkinson's disease-associated leucine-rich repeat kinase 2"/>
    <property type="match status" value="1"/>
</dbReference>
<dbReference type="Proteomes" id="UP001159405">
    <property type="component" value="Unassembled WGS sequence"/>
</dbReference>
<reference evidence="3 4" key="1">
    <citation type="submission" date="2022-05" db="EMBL/GenBank/DDBJ databases">
        <authorList>
            <consortium name="Genoscope - CEA"/>
            <person name="William W."/>
        </authorList>
    </citation>
    <scope>NUCLEOTIDE SEQUENCE [LARGE SCALE GENOMIC DNA]</scope>
</reference>
<dbReference type="Gene3D" id="3.40.50.300">
    <property type="entry name" value="P-loop containing nucleotide triphosphate hydrolases"/>
    <property type="match status" value="1"/>
</dbReference>
<accession>A0ABN8PFM6</accession>
<name>A0ABN8PFM6_9CNID</name>
<dbReference type="InterPro" id="IPR038765">
    <property type="entry name" value="Papain-like_cys_pep_sf"/>
</dbReference>
<dbReference type="CDD" id="cd22758">
    <property type="entry name" value="OTU_232R-like"/>
    <property type="match status" value="1"/>
</dbReference>
<dbReference type="Pfam" id="PF20706">
    <property type="entry name" value="GT4-conflict"/>
    <property type="match status" value="1"/>
</dbReference>
<protein>
    <recommendedName>
        <fullName evidence="2">OTU domain-containing protein</fullName>
    </recommendedName>
</protein>
<gene>
    <name evidence="3" type="ORF">PLOB_00041156</name>
</gene>
<evidence type="ECO:0000313" key="3">
    <source>
        <dbReference type="EMBL" id="CAH3140183.1"/>
    </source>
</evidence>
<evidence type="ECO:0000256" key="1">
    <source>
        <dbReference type="SAM" id="MobiDB-lite"/>
    </source>
</evidence>
<dbReference type="PROSITE" id="PS50802">
    <property type="entry name" value="OTU"/>
    <property type="match status" value="1"/>
</dbReference>
<dbReference type="Gene3D" id="3.90.70.80">
    <property type="match status" value="1"/>
</dbReference>
<organism evidence="3 4">
    <name type="scientific">Porites lobata</name>
    <dbReference type="NCBI Taxonomy" id="104759"/>
    <lineage>
        <taxon>Eukaryota</taxon>
        <taxon>Metazoa</taxon>
        <taxon>Cnidaria</taxon>
        <taxon>Anthozoa</taxon>
        <taxon>Hexacorallia</taxon>
        <taxon>Scleractinia</taxon>
        <taxon>Fungiina</taxon>
        <taxon>Poritidae</taxon>
        <taxon>Porites</taxon>
    </lineage>
</organism>
<evidence type="ECO:0000313" key="4">
    <source>
        <dbReference type="Proteomes" id="UP001159405"/>
    </source>
</evidence>
<feature type="domain" description="OTU" evidence="2">
    <location>
        <begin position="1114"/>
        <end position="1249"/>
    </location>
</feature>
<dbReference type="Gene3D" id="3.40.50.2000">
    <property type="entry name" value="Glycogen Phosphorylase B"/>
    <property type="match status" value="2"/>
</dbReference>
<dbReference type="PANTHER" id="PTHR47508:SF1">
    <property type="entry name" value="NON-SPECIFIC SERINE_THREONINE PROTEIN KINASE"/>
    <property type="match status" value="1"/>
</dbReference>
<dbReference type="Pfam" id="PF08477">
    <property type="entry name" value="Roc"/>
    <property type="match status" value="1"/>
</dbReference>
<dbReference type="SUPFAM" id="SSF54001">
    <property type="entry name" value="Cysteine proteinases"/>
    <property type="match status" value="1"/>
</dbReference>